<dbReference type="GO" id="GO:0003729">
    <property type="term" value="F:mRNA binding"/>
    <property type="evidence" value="ECO:0007669"/>
    <property type="project" value="TreeGrafter"/>
</dbReference>
<organism evidence="5 6">
    <name type="scientific">Rhizophagus irregularis</name>
    <dbReference type="NCBI Taxonomy" id="588596"/>
    <lineage>
        <taxon>Eukaryota</taxon>
        <taxon>Fungi</taxon>
        <taxon>Fungi incertae sedis</taxon>
        <taxon>Mucoromycota</taxon>
        <taxon>Glomeromycotina</taxon>
        <taxon>Glomeromycetes</taxon>
        <taxon>Glomerales</taxon>
        <taxon>Glomeraceae</taxon>
        <taxon>Rhizophagus</taxon>
    </lineage>
</organism>
<evidence type="ECO:0000256" key="3">
    <source>
        <dbReference type="SAM" id="MobiDB-lite"/>
    </source>
</evidence>
<sequence>MSGLNDCNIILVENIPYDTSETKLKEIFQQVGPIVSFRLVFDKENKRSTGYCYCEYHDPATSASAIRNLNNVEMEGQKLKVGYADNKSSTITNEVYRLNPSFKSSAQQLSQQQQKLLQQSSNSDSDKSECSSSSSRSSGMNEEQLLDVLLTLQLYSQSTNENQAGELLLQNPLLAYDLFRILFQLDLVDENILKKIVSEKQPERNSNTTTVPINMNCQDLTPEIYKQHQIQQYQLSQQQQQILQQQYQQFSQQSQQYQQQVQLQHQNMFTPSPNVIAQSIQQPIQPIQPLPVGTNLNNPFVGELQIQEQNAALILQLLNLTPQQIEMFPPDQRNRILTLQQQIFLHARRI</sequence>
<dbReference type="GO" id="GO:0005847">
    <property type="term" value="C:mRNA cleavage and polyadenylation specificity factor complex"/>
    <property type="evidence" value="ECO:0007669"/>
    <property type="project" value="TreeGrafter"/>
</dbReference>
<dbReference type="PANTHER" id="PTHR45735">
    <property type="entry name" value="CLEAVAGE STIMULATION FACTOR SUBUNIT 2"/>
    <property type="match status" value="1"/>
</dbReference>
<dbReference type="InterPro" id="IPR025742">
    <property type="entry name" value="CSTF2_hinge"/>
</dbReference>
<dbReference type="Proteomes" id="UP000234323">
    <property type="component" value="Unassembled WGS sequence"/>
</dbReference>
<dbReference type="VEuPathDB" id="FungiDB:RhiirFUN_004713"/>
<keyword evidence="2" id="KW-0539">Nucleus</keyword>
<gene>
    <name evidence="5" type="ORF">RhiirA4_547916</name>
</gene>
<dbReference type="SMART" id="SM00360">
    <property type="entry name" value="RRM"/>
    <property type="match status" value="1"/>
</dbReference>
<accession>A0A2I1H4Z1</accession>
<dbReference type="InterPro" id="IPR026896">
    <property type="entry name" value="CSTF_C"/>
</dbReference>
<dbReference type="InterPro" id="IPR035979">
    <property type="entry name" value="RBD_domain_sf"/>
</dbReference>
<feature type="domain" description="RRM" evidence="4">
    <location>
        <begin position="9"/>
        <end position="82"/>
    </location>
</feature>
<protein>
    <recommendedName>
        <fullName evidence="4">RRM domain-containing protein</fullName>
    </recommendedName>
</protein>
<dbReference type="InterPro" id="IPR038192">
    <property type="entry name" value="CSTF_C_sf"/>
</dbReference>
<dbReference type="Gene3D" id="1.10.20.70">
    <property type="entry name" value="Transcription termination and cleavage factor, C-terminal domain"/>
    <property type="match status" value="1"/>
</dbReference>
<feature type="region of interest" description="Disordered" evidence="3">
    <location>
        <begin position="113"/>
        <end position="141"/>
    </location>
</feature>
<evidence type="ECO:0000259" key="4">
    <source>
        <dbReference type="SMART" id="SM00360"/>
    </source>
</evidence>
<comment type="caution">
    <text evidence="5">The sequence shown here is derived from an EMBL/GenBank/DDBJ whole genome shotgun (WGS) entry which is preliminary data.</text>
</comment>
<dbReference type="VEuPathDB" id="FungiDB:RhiirA1_540648"/>
<name>A0A2I1H4Z1_9GLOM</name>
<dbReference type="GO" id="GO:0031124">
    <property type="term" value="P:mRNA 3'-end processing"/>
    <property type="evidence" value="ECO:0007669"/>
    <property type="project" value="InterPro"/>
</dbReference>
<feature type="compositionally biased region" description="Low complexity" evidence="3">
    <location>
        <begin position="113"/>
        <end position="123"/>
    </location>
</feature>
<keyword evidence="6" id="KW-1185">Reference proteome</keyword>
<dbReference type="Pfam" id="PF00076">
    <property type="entry name" value="RRM_1"/>
    <property type="match status" value="1"/>
</dbReference>
<dbReference type="Pfam" id="PF14327">
    <property type="entry name" value="CSTF2_hinge"/>
    <property type="match status" value="1"/>
</dbReference>
<proteinExistence type="predicted"/>
<dbReference type="InterPro" id="IPR000504">
    <property type="entry name" value="RRM_dom"/>
</dbReference>
<evidence type="ECO:0000313" key="5">
    <source>
        <dbReference type="EMBL" id="PKY53921.1"/>
    </source>
</evidence>
<dbReference type="OrthoDB" id="272703at2759"/>
<dbReference type="SUPFAM" id="SSF54928">
    <property type="entry name" value="RNA-binding domain, RBD"/>
    <property type="match status" value="1"/>
</dbReference>
<evidence type="ECO:0000256" key="2">
    <source>
        <dbReference type="ARBA" id="ARBA00023242"/>
    </source>
</evidence>
<dbReference type="Gene3D" id="3.30.70.330">
    <property type="match status" value="1"/>
</dbReference>
<evidence type="ECO:0000256" key="1">
    <source>
        <dbReference type="ARBA" id="ARBA00004123"/>
    </source>
</evidence>
<dbReference type="AlphaFoldDB" id="A0A2I1H4Z1"/>
<dbReference type="Pfam" id="PF14304">
    <property type="entry name" value="CSTF_C"/>
    <property type="match status" value="1"/>
</dbReference>
<dbReference type="InterPro" id="IPR012677">
    <property type="entry name" value="Nucleotide-bd_a/b_plait_sf"/>
</dbReference>
<reference evidence="5 6" key="1">
    <citation type="submission" date="2015-10" db="EMBL/GenBank/DDBJ databases">
        <title>Genome analyses suggest a sexual origin of heterokaryosis in a supposedly ancient asexual fungus.</title>
        <authorList>
            <person name="Ropars J."/>
            <person name="Sedzielewska K."/>
            <person name="Noel J."/>
            <person name="Charron P."/>
            <person name="Farinelli L."/>
            <person name="Marton T."/>
            <person name="Kruger M."/>
            <person name="Pelin A."/>
            <person name="Brachmann A."/>
            <person name="Corradi N."/>
        </authorList>
    </citation>
    <scope>NUCLEOTIDE SEQUENCE [LARGE SCALE GENOMIC DNA]</scope>
    <source>
        <strain evidence="5 6">A4</strain>
    </source>
</reference>
<comment type="subcellular location">
    <subcellularLocation>
        <location evidence="1">Nucleus</location>
    </subcellularLocation>
</comment>
<evidence type="ECO:0000313" key="6">
    <source>
        <dbReference type="Proteomes" id="UP000234323"/>
    </source>
</evidence>
<dbReference type="PANTHER" id="PTHR45735:SF2">
    <property type="entry name" value="CLEAVAGE STIMULATION FACTOR SUBUNIT 2"/>
    <property type="match status" value="1"/>
</dbReference>
<dbReference type="VEuPathDB" id="FungiDB:FUN_024036"/>
<dbReference type="EMBL" id="LLXI01001488">
    <property type="protein sequence ID" value="PKY53921.1"/>
    <property type="molecule type" value="Genomic_DNA"/>
</dbReference>